<protein>
    <submittedName>
        <fullName evidence="1">Uncharacterized protein</fullName>
    </submittedName>
</protein>
<organism evidence="1 2">
    <name type="scientific">Glossina pallidipes</name>
    <name type="common">Tsetse fly</name>
    <dbReference type="NCBI Taxonomy" id="7398"/>
    <lineage>
        <taxon>Eukaryota</taxon>
        <taxon>Metazoa</taxon>
        <taxon>Ecdysozoa</taxon>
        <taxon>Arthropoda</taxon>
        <taxon>Hexapoda</taxon>
        <taxon>Insecta</taxon>
        <taxon>Pterygota</taxon>
        <taxon>Neoptera</taxon>
        <taxon>Endopterygota</taxon>
        <taxon>Diptera</taxon>
        <taxon>Brachycera</taxon>
        <taxon>Muscomorpha</taxon>
        <taxon>Hippoboscoidea</taxon>
        <taxon>Glossinidae</taxon>
        <taxon>Glossina</taxon>
    </lineage>
</organism>
<proteinExistence type="predicted"/>
<keyword evidence="2" id="KW-1185">Reference proteome</keyword>
<dbReference type="AlphaFoldDB" id="A0A1A9Z766"/>
<evidence type="ECO:0000313" key="2">
    <source>
        <dbReference type="Proteomes" id="UP000092445"/>
    </source>
</evidence>
<dbReference type="Proteomes" id="UP000092445">
    <property type="component" value="Unassembled WGS sequence"/>
</dbReference>
<evidence type="ECO:0000313" key="1">
    <source>
        <dbReference type="EnsemblMetazoa" id="GPAI005989-PA"/>
    </source>
</evidence>
<reference evidence="2" key="1">
    <citation type="submission" date="2014-03" db="EMBL/GenBank/DDBJ databases">
        <authorList>
            <person name="Aksoy S."/>
            <person name="Warren W."/>
            <person name="Wilson R.K."/>
        </authorList>
    </citation>
    <scope>NUCLEOTIDE SEQUENCE [LARGE SCALE GENOMIC DNA]</scope>
    <source>
        <strain evidence="2">IAEA</strain>
    </source>
</reference>
<accession>A0A1A9Z766</accession>
<name>A0A1A9Z766_GLOPL</name>
<dbReference type="EnsemblMetazoa" id="GPAI005989-RA">
    <property type="protein sequence ID" value="GPAI005989-PA"/>
    <property type="gene ID" value="GPAI005989"/>
</dbReference>
<reference evidence="1" key="2">
    <citation type="submission" date="2020-05" db="UniProtKB">
        <authorList>
            <consortium name="EnsemblMetazoa"/>
        </authorList>
    </citation>
    <scope>IDENTIFICATION</scope>
    <source>
        <strain evidence="1">IAEA</strain>
    </source>
</reference>
<dbReference type="VEuPathDB" id="VectorBase:GPAI005989"/>
<sequence>MQEFFATCALALALAKIEAKSRTNANAQASEVTALQFRKLSDYINIKTYLLCSHIFEDNSKDLENELRRYVIYSQGH</sequence>